<feature type="transmembrane region" description="Helical" evidence="2">
    <location>
        <begin position="80"/>
        <end position="106"/>
    </location>
</feature>
<dbReference type="EMBL" id="CAKMRJ010002223">
    <property type="protein sequence ID" value="CAH1425510.1"/>
    <property type="molecule type" value="Genomic_DNA"/>
</dbReference>
<name>A0AAU9MGZ3_9ASTR</name>
<gene>
    <name evidence="3" type="ORF">LVIROSA_LOCUS12649</name>
</gene>
<dbReference type="PANTHER" id="PTHR11670">
    <property type="entry name" value="ACONITASE/IRON-RESPONSIVE ELEMENT FAMILY MEMBER"/>
    <property type="match status" value="1"/>
</dbReference>
<evidence type="ECO:0000256" key="1">
    <source>
        <dbReference type="ARBA" id="ARBA00023004"/>
    </source>
</evidence>
<comment type="caution">
    <text evidence="3">The sequence shown here is derived from an EMBL/GenBank/DDBJ whole genome shotgun (WGS) entry which is preliminary data.</text>
</comment>
<dbReference type="InterPro" id="IPR006249">
    <property type="entry name" value="Aconitase/IRP2"/>
</dbReference>
<protein>
    <recommendedName>
        <fullName evidence="5">Aconitase/3-isopropylmalate dehydratase large subunit alpha/beta/alpha domain-containing protein</fullName>
    </recommendedName>
</protein>
<accession>A0AAU9MGZ3</accession>
<keyword evidence="2" id="KW-0812">Transmembrane</keyword>
<dbReference type="InterPro" id="IPR036008">
    <property type="entry name" value="Aconitase_4Fe-4S_dom"/>
</dbReference>
<dbReference type="AlphaFoldDB" id="A0AAU9MGZ3"/>
<sequence length="241" mass="26135">MVSAIPPPPQSTSASCLFSTASRSLQIDRLNNAVAISFFPLGVPCPNLIYYRLLSVPSDLDGATVLIGSLLPRCLLRSGLLLLLFLTVFTVVSLPWVIPLVFFLLVSASDHALSGILTGLPKPGGGEFGKFYSLPALNDPRVDKLPYSIRILLESAIRNCDNFQVTKAYVKKAIDWEKTSPNQVEIPFKPARVLLQISGRCRATGGGYMVYPVPDESVVYNSESGVGGWLKFDGGCLVDDR</sequence>
<evidence type="ECO:0000313" key="4">
    <source>
        <dbReference type="Proteomes" id="UP001157418"/>
    </source>
</evidence>
<keyword evidence="2" id="KW-1133">Transmembrane helix</keyword>
<reference evidence="3 4" key="1">
    <citation type="submission" date="2022-01" db="EMBL/GenBank/DDBJ databases">
        <authorList>
            <person name="Xiong W."/>
            <person name="Schranz E."/>
        </authorList>
    </citation>
    <scope>NUCLEOTIDE SEQUENCE [LARGE SCALE GENOMIC DNA]</scope>
</reference>
<organism evidence="3 4">
    <name type="scientific">Lactuca virosa</name>
    <dbReference type="NCBI Taxonomy" id="75947"/>
    <lineage>
        <taxon>Eukaryota</taxon>
        <taxon>Viridiplantae</taxon>
        <taxon>Streptophyta</taxon>
        <taxon>Embryophyta</taxon>
        <taxon>Tracheophyta</taxon>
        <taxon>Spermatophyta</taxon>
        <taxon>Magnoliopsida</taxon>
        <taxon>eudicotyledons</taxon>
        <taxon>Gunneridae</taxon>
        <taxon>Pentapetalae</taxon>
        <taxon>asterids</taxon>
        <taxon>campanulids</taxon>
        <taxon>Asterales</taxon>
        <taxon>Asteraceae</taxon>
        <taxon>Cichorioideae</taxon>
        <taxon>Cichorieae</taxon>
        <taxon>Lactucinae</taxon>
        <taxon>Lactuca</taxon>
    </lineage>
</organism>
<evidence type="ECO:0000256" key="2">
    <source>
        <dbReference type="SAM" id="Phobius"/>
    </source>
</evidence>
<evidence type="ECO:0008006" key="5">
    <source>
        <dbReference type="Google" id="ProtNLM"/>
    </source>
</evidence>
<dbReference type="Gene3D" id="3.30.499.10">
    <property type="entry name" value="Aconitase, domain 3"/>
    <property type="match status" value="1"/>
</dbReference>
<evidence type="ECO:0000313" key="3">
    <source>
        <dbReference type="EMBL" id="CAH1425510.1"/>
    </source>
</evidence>
<keyword evidence="1" id="KW-0408">Iron</keyword>
<dbReference type="SUPFAM" id="SSF53732">
    <property type="entry name" value="Aconitase iron-sulfur domain"/>
    <property type="match status" value="1"/>
</dbReference>
<dbReference type="InterPro" id="IPR015931">
    <property type="entry name" value="Acnase/IPM_dHydase_lsu_aba_1/3"/>
</dbReference>
<proteinExistence type="predicted"/>
<keyword evidence="4" id="KW-1185">Reference proteome</keyword>
<dbReference type="Proteomes" id="UP001157418">
    <property type="component" value="Unassembled WGS sequence"/>
</dbReference>
<keyword evidence="2" id="KW-0472">Membrane</keyword>